<evidence type="ECO:0000256" key="6">
    <source>
        <dbReference type="ARBA" id="ARBA00049024"/>
    </source>
</evidence>
<dbReference type="NCBIfam" id="NF001221">
    <property type="entry name" value="PRK00197.1"/>
    <property type="match status" value="1"/>
</dbReference>
<dbReference type="PIRSF" id="PIRSF000151">
    <property type="entry name" value="GPR"/>
    <property type="match status" value="1"/>
</dbReference>
<dbReference type="CDD" id="cd07079">
    <property type="entry name" value="ALDH_F18-19_ProA-GPR"/>
    <property type="match status" value="1"/>
</dbReference>
<evidence type="ECO:0000256" key="7">
    <source>
        <dbReference type="HAMAP-Rule" id="MF_00412"/>
    </source>
</evidence>
<evidence type="ECO:0000256" key="5">
    <source>
        <dbReference type="ARBA" id="ARBA00023002"/>
    </source>
</evidence>
<keyword evidence="4 7" id="KW-0521">NADP</keyword>
<dbReference type="SUPFAM" id="SSF53720">
    <property type="entry name" value="ALDH-like"/>
    <property type="match status" value="1"/>
</dbReference>
<reference evidence="8 9" key="1">
    <citation type="submission" date="2018-06" db="EMBL/GenBank/DDBJ databases">
        <authorList>
            <consortium name="Pathogen Informatics"/>
            <person name="Doyle S."/>
        </authorList>
    </citation>
    <scope>NUCLEOTIDE SEQUENCE [LARGE SCALE GENOMIC DNA]</scope>
    <source>
        <strain evidence="8 9">NCTC13315</strain>
    </source>
</reference>
<keyword evidence="7" id="KW-0963">Cytoplasm</keyword>
<evidence type="ECO:0000313" key="9">
    <source>
        <dbReference type="Proteomes" id="UP000254968"/>
    </source>
</evidence>
<dbReference type="InterPro" id="IPR012134">
    <property type="entry name" value="Glu-5-SA_DH"/>
</dbReference>
<dbReference type="PANTHER" id="PTHR11063:SF8">
    <property type="entry name" value="DELTA-1-PYRROLINE-5-CARBOXYLATE SYNTHASE"/>
    <property type="match status" value="1"/>
</dbReference>
<keyword evidence="2 7" id="KW-0028">Amino-acid biosynthesis</keyword>
<dbReference type="Proteomes" id="UP000254968">
    <property type="component" value="Unassembled WGS sequence"/>
</dbReference>
<dbReference type="PROSITE" id="PS01223">
    <property type="entry name" value="PROA"/>
    <property type="match status" value="1"/>
</dbReference>
<dbReference type="InterPro" id="IPR016163">
    <property type="entry name" value="Ald_DH_C"/>
</dbReference>
<dbReference type="GO" id="GO:0005737">
    <property type="term" value="C:cytoplasm"/>
    <property type="evidence" value="ECO:0007669"/>
    <property type="project" value="UniProtKB-SubCell"/>
</dbReference>
<dbReference type="GO" id="GO:0050661">
    <property type="term" value="F:NADP binding"/>
    <property type="evidence" value="ECO:0007669"/>
    <property type="project" value="InterPro"/>
</dbReference>
<dbReference type="Gene3D" id="3.40.605.10">
    <property type="entry name" value="Aldehyde Dehydrogenase, Chain A, domain 1"/>
    <property type="match status" value="1"/>
</dbReference>
<dbReference type="InterPro" id="IPR000965">
    <property type="entry name" value="GPR_dom"/>
</dbReference>
<dbReference type="GO" id="GO:0004350">
    <property type="term" value="F:glutamate-5-semialdehyde dehydrogenase activity"/>
    <property type="evidence" value="ECO:0007669"/>
    <property type="project" value="UniProtKB-UniRule"/>
</dbReference>
<evidence type="ECO:0000256" key="4">
    <source>
        <dbReference type="ARBA" id="ARBA00022857"/>
    </source>
</evidence>
<dbReference type="HAMAP" id="MF_00412">
    <property type="entry name" value="ProA"/>
    <property type="match status" value="1"/>
</dbReference>
<proteinExistence type="inferred from homology"/>
<gene>
    <name evidence="7 8" type="primary">proA</name>
    <name evidence="8" type="ORF">NCTC13315_01433</name>
</gene>
<evidence type="ECO:0000256" key="1">
    <source>
        <dbReference type="ARBA" id="ARBA00004985"/>
    </source>
</evidence>
<dbReference type="RefSeq" id="WP_115302609.1">
    <property type="nucleotide sequence ID" value="NZ_CAAAHO010000001.1"/>
</dbReference>
<comment type="similarity">
    <text evidence="7">Belongs to the gamma-glutamyl phosphate reductase family.</text>
</comment>
<keyword evidence="3 7" id="KW-0641">Proline biosynthesis</keyword>
<protein>
    <recommendedName>
        <fullName evidence="7">Gamma-glutamyl phosphate reductase</fullName>
        <shortName evidence="7">GPR</shortName>
        <ecNumber evidence="7">1.2.1.41</ecNumber>
    </recommendedName>
    <alternativeName>
        <fullName evidence="7">Glutamate-5-semialdehyde dehydrogenase</fullName>
    </alternativeName>
    <alternativeName>
        <fullName evidence="7">Glutamyl-gamma-semialdehyde dehydrogenase</fullName>
        <shortName evidence="7">GSA dehydrogenase</shortName>
    </alternativeName>
</protein>
<dbReference type="Gene3D" id="3.40.309.10">
    <property type="entry name" value="Aldehyde Dehydrogenase, Chain A, domain 2"/>
    <property type="match status" value="1"/>
</dbReference>
<accession>A0A378I171</accession>
<comment type="subcellular location">
    <subcellularLocation>
        <location evidence="7">Cytoplasm</location>
    </subcellularLocation>
</comment>
<comment type="function">
    <text evidence="7">Catalyzes the NADPH-dependent reduction of L-glutamate 5-phosphate into L-glutamate 5-semialdehyde and phosphate. The product spontaneously undergoes cyclization to form 1-pyrroline-5-carboxylate.</text>
</comment>
<dbReference type="OrthoDB" id="9809970at2"/>
<keyword evidence="5 7" id="KW-0560">Oxidoreductase</keyword>
<comment type="catalytic activity">
    <reaction evidence="6 7">
        <text>L-glutamate 5-semialdehyde + phosphate + NADP(+) = L-glutamyl 5-phosphate + NADPH + H(+)</text>
        <dbReference type="Rhea" id="RHEA:19541"/>
        <dbReference type="ChEBI" id="CHEBI:15378"/>
        <dbReference type="ChEBI" id="CHEBI:43474"/>
        <dbReference type="ChEBI" id="CHEBI:57783"/>
        <dbReference type="ChEBI" id="CHEBI:58066"/>
        <dbReference type="ChEBI" id="CHEBI:58274"/>
        <dbReference type="ChEBI" id="CHEBI:58349"/>
        <dbReference type="EC" id="1.2.1.41"/>
    </reaction>
</comment>
<dbReference type="GO" id="GO:0055129">
    <property type="term" value="P:L-proline biosynthetic process"/>
    <property type="evidence" value="ECO:0007669"/>
    <property type="project" value="UniProtKB-UniRule"/>
</dbReference>
<organism evidence="8 9">
    <name type="scientific">Legionella beliardensis</name>
    <dbReference type="NCBI Taxonomy" id="91822"/>
    <lineage>
        <taxon>Bacteria</taxon>
        <taxon>Pseudomonadati</taxon>
        <taxon>Pseudomonadota</taxon>
        <taxon>Gammaproteobacteria</taxon>
        <taxon>Legionellales</taxon>
        <taxon>Legionellaceae</taxon>
        <taxon>Legionella</taxon>
    </lineage>
</organism>
<name>A0A378I171_9GAMM</name>
<comment type="pathway">
    <text evidence="1 7">Amino-acid biosynthesis; L-proline biosynthesis; L-glutamate 5-semialdehyde from L-glutamate: step 2/2.</text>
</comment>
<dbReference type="NCBIfam" id="TIGR00407">
    <property type="entry name" value="proA"/>
    <property type="match status" value="1"/>
</dbReference>
<sequence length="417" mass="46776">MNSEIIAQLKAVKKSFYELENLNSETRTQVLKDLATRVRAASEQLIIENKKDLDLMDSNDPKYDRLLLNQERIQSIARDIELVATLPNPIGKILVENKMPNGLIIKKMTVPIGVIAVIYESRPNVTLDVFSLCFKTGNACVLKGSKEAFFSNQFLVTIIKNTLNDYKLNPNLVYLLPPEREYTLYLLKAREYIDLCIPRGSQALIEFVRKNAQVPIIETGAGIVHTYFDKKGDLNKGQLIINNAKTRRVSVCNALDTLVIHQKRLADLPELIKLLANKEVKIYADSLSFHALEKHYPSNLLHQAEAQNFGQEYLDFKMAIKTVSTLEEAIEHIQLYTSHHSEAIITEDTEACHKFLSAVDAAVVYVNASTAFTDGGQFGLGAEIGISTQKIHARGPMGLDALMSYKWIVLGDGQIRD</sequence>
<dbReference type="InterPro" id="IPR016162">
    <property type="entry name" value="Ald_DH_N"/>
</dbReference>
<dbReference type="UniPathway" id="UPA00098">
    <property type="reaction ID" value="UER00360"/>
</dbReference>
<dbReference type="AlphaFoldDB" id="A0A378I171"/>
<evidence type="ECO:0000313" key="8">
    <source>
        <dbReference type="EMBL" id="STX28899.1"/>
    </source>
</evidence>
<dbReference type="PANTHER" id="PTHR11063">
    <property type="entry name" value="GLUTAMATE SEMIALDEHYDE DEHYDROGENASE"/>
    <property type="match status" value="1"/>
</dbReference>
<evidence type="ECO:0000256" key="2">
    <source>
        <dbReference type="ARBA" id="ARBA00022605"/>
    </source>
</evidence>
<dbReference type="EMBL" id="UGNV01000001">
    <property type="protein sequence ID" value="STX28899.1"/>
    <property type="molecule type" value="Genomic_DNA"/>
</dbReference>
<dbReference type="InterPro" id="IPR020593">
    <property type="entry name" value="G-glutamylP_reductase_CS"/>
</dbReference>
<keyword evidence="9" id="KW-1185">Reference proteome</keyword>
<evidence type="ECO:0000256" key="3">
    <source>
        <dbReference type="ARBA" id="ARBA00022650"/>
    </source>
</evidence>
<dbReference type="EC" id="1.2.1.41" evidence="7"/>
<dbReference type="InterPro" id="IPR016161">
    <property type="entry name" value="Ald_DH/histidinol_DH"/>
</dbReference>